<dbReference type="InterPro" id="IPR024096">
    <property type="entry name" value="NO_sig/Golgi_transp_ligand-bd"/>
</dbReference>
<name>A0ABR8PCD1_9LACO</name>
<dbReference type="InterPro" id="IPR019642">
    <property type="entry name" value="DUF2507"/>
</dbReference>
<organism evidence="1 2">
    <name type="scientific">Limosilactobacillus avistercoris</name>
    <dbReference type="NCBI Taxonomy" id="2762243"/>
    <lineage>
        <taxon>Bacteria</taxon>
        <taxon>Bacillati</taxon>
        <taxon>Bacillota</taxon>
        <taxon>Bacilli</taxon>
        <taxon>Lactobacillales</taxon>
        <taxon>Lactobacillaceae</taxon>
        <taxon>Limosilactobacillus</taxon>
    </lineage>
</organism>
<dbReference type="Proteomes" id="UP000616837">
    <property type="component" value="Unassembled WGS sequence"/>
</dbReference>
<gene>
    <name evidence="1" type="ORF">H9564_04370</name>
</gene>
<proteinExistence type="predicted"/>
<evidence type="ECO:0000313" key="1">
    <source>
        <dbReference type="EMBL" id="MBD7894951.1"/>
    </source>
</evidence>
<reference evidence="1 2" key="1">
    <citation type="submission" date="2020-08" db="EMBL/GenBank/DDBJ databases">
        <title>A Genomic Blueprint of the Chicken Gut Microbiome.</title>
        <authorList>
            <person name="Gilroy R."/>
            <person name="Ravi A."/>
            <person name="Getino M."/>
            <person name="Pursley I."/>
            <person name="Horton D.L."/>
            <person name="Alikhan N.-F."/>
            <person name="Baker D."/>
            <person name="Gharbi K."/>
            <person name="Hall N."/>
            <person name="Watson M."/>
            <person name="Adriaenssens E.M."/>
            <person name="Foster-Nyarko E."/>
            <person name="Jarju S."/>
            <person name="Secka A."/>
            <person name="Antonio M."/>
            <person name="Oren A."/>
            <person name="Chaudhuri R."/>
            <person name="La Ragione R.M."/>
            <person name="Hildebrand F."/>
            <person name="Pallen M.J."/>
        </authorList>
    </citation>
    <scope>NUCLEOTIDE SEQUENCE [LARGE SCALE GENOMIC DNA]</scope>
    <source>
        <strain evidence="1 2">Sa3CUN2</strain>
    </source>
</reference>
<accession>A0ABR8PCD1</accession>
<evidence type="ECO:0000313" key="2">
    <source>
        <dbReference type="Proteomes" id="UP000616837"/>
    </source>
</evidence>
<dbReference type="Pfam" id="PF10702">
    <property type="entry name" value="DUF2507"/>
    <property type="match status" value="1"/>
</dbReference>
<dbReference type="Gene3D" id="3.30.1380.20">
    <property type="entry name" value="Trafficking protein particle complex subunit 3"/>
    <property type="match status" value="1"/>
</dbReference>
<dbReference type="SUPFAM" id="SSF111126">
    <property type="entry name" value="Ligand-binding domain in the NO signalling and Golgi transport"/>
    <property type="match status" value="1"/>
</dbReference>
<dbReference type="EMBL" id="JACSQW010000008">
    <property type="protein sequence ID" value="MBD7894951.1"/>
    <property type="molecule type" value="Genomic_DNA"/>
</dbReference>
<dbReference type="RefSeq" id="WP_191684295.1">
    <property type="nucleotide sequence ID" value="NZ_JACSQW010000008.1"/>
</dbReference>
<protein>
    <submittedName>
        <fullName evidence="1">DUF2507 domain-containing protein</fullName>
    </submittedName>
</protein>
<comment type="caution">
    <text evidence="1">The sequence shown here is derived from an EMBL/GenBank/DDBJ whole genome shotgun (WGS) entry which is preliminary data.</text>
</comment>
<sequence length="171" mass="19422">MSQKLYDSLLNSKRGLMNGSLRDVILPAILGKEADEMLYWIGKDIAREFPVGSPEDLQLITSQLGFGDLSLQKKTTTSQLWRLGGQSVKERIEQNGEQTSFGLEMGFIAQEIEFQLMTVAEAEISELKKDCVFIEVKNDPQNEADSERTELVTFLDLHNRQPQKDNKKKNK</sequence>
<keyword evidence="2" id="KW-1185">Reference proteome</keyword>